<sequence length="104" mass="10871">MPSIRQRVTVSPPPPPTPQSSDVRSDPPPFRSTHLPTAAPDLAPFGRNLSPHGRTFHPPLAVRGGTGGDRGSAEMSVACPSGSSRAGGWINGRLAIRLILSDSQ</sequence>
<dbReference type="Proteomes" id="UP001157502">
    <property type="component" value="Chromosome 8"/>
</dbReference>
<evidence type="ECO:0000313" key="1">
    <source>
        <dbReference type="EMBL" id="KAJ8008224.1"/>
    </source>
</evidence>
<gene>
    <name evidence="1" type="ORF">DPEC_G00102580</name>
</gene>
<proteinExistence type="predicted"/>
<evidence type="ECO:0000313" key="2">
    <source>
        <dbReference type="Proteomes" id="UP001157502"/>
    </source>
</evidence>
<reference evidence="1" key="1">
    <citation type="submission" date="2021-05" db="EMBL/GenBank/DDBJ databases">
        <authorList>
            <person name="Pan Q."/>
            <person name="Jouanno E."/>
            <person name="Zahm M."/>
            <person name="Klopp C."/>
            <person name="Cabau C."/>
            <person name="Louis A."/>
            <person name="Berthelot C."/>
            <person name="Parey E."/>
            <person name="Roest Crollius H."/>
            <person name="Montfort J."/>
            <person name="Robinson-Rechavi M."/>
            <person name="Bouchez O."/>
            <person name="Lampietro C."/>
            <person name="Lopez Roques C."/>
            <person name="Donnadieu C."/>
            <person name="Postlethwait J."/>
            <person name="Bobe J."/>
            <person name="Dillon D."/>
            <person name="Chandos A."/>
            <person name="von Hippel F."/>
            <person name="Guiguen Y."/>
        </authorList>
    </citation>
    <scope>NUCLEOTIDE SEQUENCE</scope>
    <source>
        <strain evidence="1">YG-Jan2019</strain>
    </source>
</reference>
<keyword evidence="2" id="KW-1185">Reference proteome</keyword>
<protein>
    <submittedName>
        <fullName evidence="1">Uncharacterized protein</fullName>
    </submittedName>
</protein>
<comment type="caution">
    <text evidence="1">The sequence shown here is derived from an EMBL/GenBank/DDBJ whole genome shotgun (WGS) entry which is preliminary data.</text>
</comment>
<name>A0ACC2GWX7_DALPE</name>
<accession>A0ACC2GWX7</accession>
<dbReference type="EMBL" id="CM055735">
    <property type="protein sequence ID" value="KAJ8008224.1"/>
    <property type="molecule type" value="Genomic_DNA"/>
</dbReference>
<organism evidence="1 2">
    <name type="scientific">Dallia pectoralis</name>
    <name type="common">Alaska blackfish</name>
    <dbReference type="NCBI Taxonomy" id="75939"/>
    <lineage>
        <taxon>Eukaryota</taxon>
        <taxon>Metazoa</taxon>
        <taxon>Chordata</taxon>
        <taxon>Craniata</taxon>
        <taxon>Vertebrata</taxon>
        <taxon>Euteleostomi</taxon>
        <taxon>Actinopterygii</taxon>
        <taxon>Neopterygii</taxon>
        <taxon>Teleostei</taxon>
        <taxon>Protacanthopterygii</taxon>
        <taxon>Esociformes</taxon>
        <taxon>Umbridae</taxon>
        <taxon>Dallia</taxon>
    </lineage>
</organism>